<dbReference type="PANTHER" id="PTHR31860">
    <property type="entry name" value="HEAT-INDUCIBLE TRANSCRIPTION REPRESSOR (DUF639)-RELATED"/>
    <property type="match status" value="1"/>
</dbReference>
<sequence length="210" mass="23673">MLIFVTGTARFEMAVANKTMNLLESLVKEGSFKWLLSKRSTFAEEFEELERSPSAGRNWIPELSPVANIVVRRCSKILETSSSELQESFNTEASDSIKHKSRYARNFLEYCCFRALALSTRVMGHLADKKFRRLTFDMMVAWEAPATSSQSPVNLDDDLSVGVEAFSRIAPAVPIIANVIICENLFEVLTISTGGRLRFPVYDKYLNALE</sequence>
<dbReference type="OMA" id="RSECFAK"/>
<feature type="non-terminal residue" evidence="1">
    <location>
        <position position="210"/>
    </location>
</feature>
<organism evidence="1 2">
    <name type="scientific">Corchorus capsularis</name>
    <name type="common">Jute</name>
    <dbReference type="NCBI Taxonomy" id="210143"/>
    <lineage>
        <taxon>Eukaryota</taxon>
        <taxon>Viridiplantae</taxon>
        <taxon>Streptophyta</taxon>
        <taxon>Embryophyta</taxon>
        <taxon>Tracheophyta</taxon>
        <taxon>Spermatophyta</taxon>
        <taxon>Magnoliopsida</taxon>
        <taxon>eudicotyledons</taxon>
        <taxon>Gunneridae</taxon>
        <taxon>Pentapetalae</taxon>
        <taxon>rosids</taxon>
        <taxon>malvids</taxon>
        <taxon>Malvales</taxon>
        <taxon>Malvaceae</taxon>
        <taxon>Grewioideae</taxon>
        <taxon>Apeibeae</taxon>
        <taxon>Corchorus</taxon>
    </lineage>
</organism>
<accession>A0A1R3JQB5</accession>
<proteinExistence type="predicted"/>
<dbReference type="PANTHER" id="PTHR31860:SF6">
    <property type="entry name" value="HEAT-INDUCIBLE TRANSCRIPTION REPRESSOR (DUF639)"/>
    <property type="match status" value="1"/>
</dbReference>
<protein>
    <submittedName>
        <fullName evidence="1">Uncharacterized protein</fullName>
    </submittedName>
</protein>
<gene>
    <name evidence="1" type="ORF">CCACVL1_04718</name>
</gene>
<reference evidence="1 2" key="1">
    <citation type="submission" date="2013-09" db="EMBL/GenBank/DDBJ databases">
        <title>Corchorus capsularis genome sequencing.</title>
        <authorList>
            <person name="Alam M."/>
            <person name="Haque M.S."/>
            <person name="Islam M.S."/>
            <person name="Emdad E.M."/>
            <person name="Islam M.M."/>
            <person name="Ahmed B."/>
            <person name="Halim A."/>
            <person name="Hossen Q.M.M."/>
            <person name="Hossain M.Z."/>
            <person name="Ahmed R."/>
            <person name="Khan M.M."/>
            <person name="Islam R."/>
            <person name="Rashid M.M."/>
            <person name="Khan S.A."/>
            <person name="Rahman M.S."/>
            <person name="Alam M."/>
        </authorList>
    </citation>
    <scope>NUCLEOTIDE SEQUENCE [LARGE SCALE GENOMIC DNA]</scope>
    <source>
        <strain evidence="2">cv. CVL-1</strain>
        <tissue evidence="1">Whole seedling</tissue>
    </source>
</reference>
<dbReference type="Proteomes" id="UP000188268">
    <property type="component" value="Unassembled WGS sequence"/>
</dbReference>
<evidence type="ECO:0000313" key="2">
    <source>
        <dbReference type="Proteomes" id="UP000188268"/>
    </source>
</evidence>
<keyword evidence="2" id="KW-1185">Reference proteome</keyword>
<evidence type="ECO:0000313" key="1">
    <source>
        <dbReference type="EMBL" id="OMO96994.1"/>
    </source>
</evidence>
<dbReference type="Gramene" id="OMO96994">
    <property type="protein sequence ID" value="OMO96994"/>
    <property type="gene ID" value="CCACVL1_04718"/>
</dbReference>
<dbReference type="AlphaFoldDB" id="A0A1R3JQB5"/>
<dbReference type="EMBL" id="AWWV01007311">
    <property type="protein sequence ID" value="OMO96994.1"/>
    <property type="molecule type" value="Genomic_DNA"/>
</dbReference>
<dbReference type="OrthoDB" id="2016709at2759"/>
<name>A0A1R3JQB5_COCAP</name>
<comment type="caution">
    <text evidence="1">The sequence shown here is derived from an EMBL/GenBank/DDBJ whole genome shotgun (WGS) entry which is preliminary data.</text>
</comment>
<dbReference type="STRING" id="210143.A0A1R3JQB5"/>